<evidence type="ECO:0000313" key="2">
    <source>
        <dbReference type="Proteomes" id="UP001162992"/>
    </source>
</evidence>
<organism evidence="1 2">
    <name type="scientific">Diphasiastrum complanatum</name>
    <name type="common">Issler's clubmoss</name>
    <name type="synonym">Lycopodium complanatum</name>
    <dbReference type="NCBI Taxonomy" id="34168"/>
    <lineage>
        <taxon>Eukaryota</taxon>
        <taxon>Viridiplantae</taxon>
        <taxon>Streptophyta</taxon>
        <taxon>Embryophyta</taxon>
        <taxon>Tracheophyta</taxon>
        <taxon>Lycopodiopsida</taxon>
        <taxon>Lycopodiales</taxon>
        <taxon>Lycopodiaceae</taxon>
        <taxon>Lycopodioideae</taxon>
        <taxon>Diphasiastrum</taxon>
    </lineage>
</organism>
<keyword evidence="2" id="KW-1185">Reference proteome</keyword>
<gene>
    <name evidence="1" type="ORF">O6H91_08G026800</name>
</gene>
<reference evidence="2" key="1">
    <citation type="journal article" date="2024" name="Proc. Natl. Acad. Sci. U.S.A.">
        <title>Extraordinary preservation of gene collinearity over three hundred million years revealed in homosporous lycophytes.</title>
        <authorList>
            <person name="Li C."/>
            <person name="Wickell D."/>
            <person name="Kuo L.Y."/>
            <person name="Chen X."/>
            <person name="Nie B."/>
            <person name="Liao X."/>
            <person name="Peng D."/>
            <person name="Ji J."/>
            <person name="Jenkins J."/>
            <person name="Williams M."/>
            <person name="Shu S."/>
            <person name="Plott C."/>
            <person name="Barry K."/>
            <person name="Rajasekar S."/>
            <person name="Grimwood J."/>
            <person name="Han X."/>
            <person name="Sun S."/>
            <person name="Hou Z."/>
            <person name="He W."/>
            <person name="Dai G."/>
            <person name="Sun C."/>
            <person name="Schmutz J."/>
            <person name="Leebens-Mack J.H."/>
            <person name="Li F.W."/>
            <person name="Wang L."/>
        </authorList>
    </citation>
    <scope>NUCLEOTIDE SEQUENCE [LARGE SCALE GENOMIC DNA]</scope>
    <source>
        <strain evidence="2">cv. PW_Plant_1</strain>
    </source>
</reference>
<name>A0ACC2CVT3_DIPCM</name>
<evidence type="ECO:0000313" key="1">
    <source>
        <dbReference type="EMBL" id="KAJ7546146.1"/>
    </source>
</evidence>
<protein>
    <submittedName>
        <fullName evidence="1">Uncharacterized protein</fullName>
    </submittedName>
</protein>
<accession>A0ACC2CVT3</accession>
<comment type="caution">
    <text evidence="1">The sequence shown here is derived from an EMBL/GenBank/DDBJ whole genome shotgun (WGS) entry which is preliminary data.</text>
</comment>
<dbReference type="EMBL" id="CM055099">
    <property type="protein sequence ID" value="KAJ7546146.1"/>
    <property type="molecule type" value="Genomic_DNA"/>
</dbReference>
<dbReference type="Proteomes" id="UP001162992">
    <property type="component" value="Chromosome 8"/>
</dbReference>
<sequence>MASPNSLSTPLLLSQHTGYHGEDSEAAGVSVVVAAAKDDCPSASVQREHDPFLKTTCQSSNSAISNYSESTQHLAGFLPKCGNRFEKHNIGGWSASPFILGNNFGERLAYSGISLNLVVYLTKVLRQGNASAANTVTNWAGTCNVSTFIGAFLADAYLGRFWTIAILSVVYFIGLVLLAISASLRSSISPACSEQDDMCKQVSSFQLGFFYIALYLIALGSGAIKPCVSSFGADQYDDNITPERKNKSSFFNWFYFSTNVGGLISSSILVYIQDNVSWALGFTIPALAMGLALVCFFAGSPFYRHKKPGGSPLIRVAQVLVANARKWHLRSPVDTIELFELQDKKFSIQGSPKLQHTNELRFLDKAAIIVKSDGNLEMQRNPWLLCTVTQVEEVKMIVRILPIWASCIVYSTVYSQMMTFFVEQGTNMDSEVGGFFKVPAASLIIFNIVIILIFIPLYDRFLVPFVRQYTGSEQGFTQLQRIGVGLFFSMVSMVVAAMVEIWRLKVSKQNKVTMNSTNAAQLSIFWQIPQYCLIGVGEVFTSIGQLEFFYDQSPDAMRSLSTALSQSTMALGSYFSSIMVTIVTSITQGGDSAGWIPDNLNKGHLDYFFWLLAVLSGLNIVFFLPCALRYRYKKREINSGNE</sequence>
<proteinExistence type="predicted"/>